<evidence type="ECO:0000313" key="2">
    <source>
        <dbReference type="EMBL" id="CAA7262530.1"/>
    </source>
</evidence>
<evidence type="ECO:0000313" key="3">
    <source>
        <dbReference type="Proteomes" id="UP000467700"/>
    </source>
</evidence>
<organism evidence="2 3">
    <name type="scientific">Cyclocybe aegerita</name>
    <name type="common">Black poplar mushroom</name>
    <name type="synonym">Agrocybe aegerita</name>
    <dbReference type="NCBI Taxonomy" id="1973307"/>
    <lineage>
        <taxon>Eukaryota</taxon>
        <taxon>Fungi</taxon>
        <taxon>Dikarya</taxon>
        <taxon>Basidiomycota</taxon>
        <taxon>Agaricomycotina</taxon>
        <taxon>Agaricomycetes</taxon>
        <taxon>Agaricomycetidae</taxon>
        <taxon>Agaricales</taxon>
        <taxon>Agaricineae</taxon>
        <taxon>Bolbitiaceae</taxon>
        <taxon>Cyclocybe</taxon>
    </lineage>
</organism>
<dbReference type="OrthoDB" id="74545at2759"/>
<gene>
    <name evidence="2" type="ORF">AAE3_LOCUS4692</name>
</gene>
<feature type="compositionally biased region" description="Basic and acidic residues" evidence="1">
    <location>
        <begin position="386"/>
        <end position="397"/>
    </location>
</feature>
<reference evidence="2 3" key="1">
    <citation type="submission" date="2020-01" db="EMBL/GenBank/DDBJ databases">
        <authorList>
            <person name="Gupta K D."/>
        </authorList>
    </citation>
    <scope>NUCLEOTIDE SEQUENCE [LARGE SCALE GENOMIC DNA]</scope>
</reference>
<feature type="compositionally biased region" description="Basic and acidic residues" evidence="1">
    <location>
        <begin position="752"/>
        <end position="762"/>
    </location>
</feature>
<proteinExistence type="predicted"/>
<keyword evidence="3" id="KW-1185">Reference proteome</keyword>
<sequence>MAASASARKSSFSHTLQIITETKLDELEKQRRSHQEHATVLNEVRNCDDVLRKVELLANAIKSWTGSGALNDSQTVGGKLHLPDLDFWLLQAKQDPSFSLSTAHGWVDALEEHIKHNSTRFDAATLFGRLLNEWLASGDSNGGFEEAKQTNASGDEDASDTSFVEVGRKELHEQKEKFNFIVFEDHPVDKRELVAYLEKLFQADEAKAGLEALRKDLKNFGHLLQRRPIFRGNVSNAIQGILLSGLMDEEKRDTLKAFQESPTAKDELASVLNMRMSKIKNWAWPKEGMPVEFRRHLNGKYRAFTDPEIIDAIFLHHIGVAWQVALKAALRRLYQSAAWTRRRHPPEVISRCRAQISAGNNSIQVQRDSMRYRDFFMSQLHDRADRPNFYDDNHNSNDRNPSNPAMTKRRLLHVMTTEAYLNTAVHGTHAMICSDLEWFGPSLPITSILTVLEFIGVSDDWGDFFKTFLSAPLQLPGESEPRIRKRGTPISYSLSAFCGEAILFMMDFAVNQRADGLFLYRMHDDLWLWDADVKKVADGWTEMKTYAALVGLKFNDKKTGAAYIGDPDPNTQRLPPTDVRWGFLKFDVAKSRFVIDQREVDRHVVEMRRQLAAAQSVFGWVKAYNNYMAFLFRNFGGVPANCFSQQHVLDMIGTLGRIQRELFPEEGGAVGYLKKTLAVRFGITDFPEGYFYFPISSGGLELRNTMLELLVLERNGHPLATYNPKEDENLVHLPPLGMFQPLPGRVPWRPKPAYEEPAHESSESDGSSYYSSEGEEDAPMTENRFKQHILRDRLFYKQVKENWEVTAGTRNLRNTTTTSSGRDEFMSFEEYVSYRESWLSTWGDYYEEMLRSPQIRTITLVPRVQEMMQKSVGRLDWDSMNWYQRWIISIYGDGVVKKFGSLAVIDPNLIPIGMVELFKTSRMKLDQ</sequence>
<protein>
    <recommendedName>
        <fullName evidence="4">Reverse transcriptase domain-containing protein</fullName>
    </recommendedName>
</protein>
<dbReference type="PANTHER" id="PTHR37015">
    <property type="entry name" value="REVERSE TRANSCRIPTASE DOMAIN-CONTAINING PROTEIN"/>
    <property type="match status" value="1"/>
</dbReference>
<dbReference type="Proteomes" id="UP000467700">
    <property type="component" value="Unassembled WGS sequence"/>
</dbReference>
<dbReference type="PANTHER" id="PTHR37015:SF2">
    <property type="entry name" value="REVERSE TRANSCRIPTASE DOMAIN-CONTAINING PROTEIN"/>
    <property type="match status" value="1"/>
</dbReference>
<evidence type="ECO:0008006" key="4">
    <source>
        <dbReference type="Google" id="ProtNLM"/>
    </source>
</evidence>
<dbReference type="AlphaFoldDB" id="A0A8S0VUQ2"/>
<comment type="caution">
    <text evidence="2">The sequence shown here is derived from an EMBL/GenBank/DDBJ whole genome shotgun (WGS) entry which is preliminary data.</text>
</comment>
<accession>A0A8S0VUQ2</accession>
<dbReference type="EMBL" id="CACVBS010000036">
    <property type="protein sequence ID" value="CAA7262530.1"/>
    <property type="molecule type" value="Genomic_DNA"/>
</dbReference>
<evidence type="ECO:0000256" key="1">
    <source>
        <dbReference type="SAM" id="MobiDB-lite"/>
    </source>
</evidence>
<name>A0A8S0VUQ2_CYCAE</name>
<feature type="region of interest" description="Disordered" evidence="1">
    <location>
        <begin position="749"/>
        <end position="782"/>
    </location>
</feature>
<feature type="region of interest" description="Disordered" evidence="1">
    <location>
        <begin position="386"/>
        <end position="406"/>
    </location>
</feature>